<keyword evidence="1" id="KW-0472">Membrane</keyword>
<dbReference type="EMBL" id="VOTZ01000012">
    <property type="protein sequence ID" value="MCQ1538708.1"/>
    <property type="molecule type" value="Genomic_DNA"/>
</dbReference>
<protein>
    <submittedName>
        <fullName evidence="2">DUF1614 domain-containing protein</fullName>
    </submittedName>
</protein>
<proteinExistence type="predicted"/>
<dbReference type="RefSeq" id="WP_255332657.1">
    <property type="nucleotide sequence ID" value="NZ_VOTZ01000012.1"/>
</dbReference>
<dbReference type="InterPro" id="IPR011672">
    <property type="entry name" value="DUF1614"/>
</dbReference>
<feature type="transmembrane region" description="Helical" evidence="1">
    <location>
        <begin position="104"/>
        <end position="126"/>
    </location>
</feature>
<keyword evidence="1" id="KW-1133">Transmembrane helix</keyword>
<dbReference type="AlphaFoldDB" id="A0ABD4TID7"/>
<feature type="transmembrane region" description="Helical" evidence="1">
    <location>
        <begin position="12"/>
        <end position="38"/>
    </location>
</feature>
<dbReference type="Proteomes" id="UP001524383">
    <property type="component" value="Unassembled WGS sequence"/>
</dbReference>
<feature type="transmembrane region" description="Helical" evidence="1">
    <location>
        <begin position="161"/>
        <end position="183"/>
    </location>
</feature>
<sequence length="241" mass="25167">MSRYVFFNPFSILMVIILFAALILLIPFVLLGIVGGALTNLGFTWFQAIGLLLLILFGSLVNIPVTTIREEASTPVERPKGRQFAPSLYDGMYTVQPPAKITQVAVNLGGAVIPILISVYLLFHALIGMNDARLFMLACVGALAVTFVVHRNARLIPGVGIGTPFFLPPLAALVCGILLAGGFGLNAAIIAYVSGTIGTLVGADLLNLRKIGSLGAPIVSIGGAGTFDGIFLSGIIAAFLA</sequence>
<accession>A0ABD4TID7</accession>
<reference evidence="2 3" key="1">
    <citation type="submission" date="2019-08" db="EMBL/GenBank/DDBJ databases">
        <authorList>
            <person name="Chen S.-C."/>
            <person name="Lai M.-C."/>
            <person name="You Y.-T."/>
        </authorList>
    </citation>
    <scope>NUCLEOTIDE SEQUENCE [LARGE SCALE GENOMIC DNA]</scope>
    <source>
        <strain evidence="2 3">P2F9704a</strain>
    </source>
</reference>
<organism evidence="2 3">
    <name type="scientific">Methanocalculus taiwanensis</name>
    <dbReference type="NCBI Taxonomy" id="106207"/>
    <lineage>
        <taxon>Archaea</taxon>
        <taxon>Methanobacteriati</taxon>
        <taxon>Methanobacteriota</taxon>
        <taxon>Stenosarchaea group</taxon>
        <taxon>Methanomicrobia</taxon>
        <taxon>Methanomicrobiales</taxon>
        <taxon>Methanocalculaceae</taxon>
        <taxon>Methanocalculus</taxon>
    </lineage>
</organism>
<keyword evidence="1" id="KW-0812">Transmembrane</keyword>
<keyword evidence="3" id="KW-1185">Reference proteome</keyword>
<evidence type="ECO:0000313" key="2">
    <source>
        <dbReference type="EMBL" id="MCQ1538708.1"/>
    </source>
</evidence>
<feature type="transmembrane region" description="Helical" evidence="1">
    <location>
        <begin position="44"/>
        <end position="63"/>
    </location>
</feature>
<feature type="transmembrane region" description="Helical" evidence="1">
    <location>
        <begin position="132"/>
        <end position="149"/>
    </location>
</feature>
<feature type="transmembrane region" description="Helical" evidence="1">
    <location>
        <begin position="189"/>
        <end position="206"/>
    </location>
</feature>
<name>A0ABD4TID7_9EURY</name>
<evidence type="ECO:0000256" key="1">
    <source>
        <dbReference type="SAM" id="Phobius"/>
    </source>
</evidence>
<evidence type="ECO:0000313" key="3">
    <source>
        <dbReference type="Proteomes" id="UP001524383"/>
    </source>
</evidence>
<feature type="transmembrane region" description="Helical" evidence="1">
    <location>
        <begin position="218"/>
        <end position="240"/>
    </location>
</feature>
<gene>
    <name evidence="2" type="ORF">FTO68_06890</name>
</gene>
<dbReference type="Pfam" id="PF07758">
    <property type="entry name" value="DUF1614"/>
    <property type="match status" value="1"/>
</dbReference>
<comment type="caution">
    <text evidence="2">The sequence shown here is derived from an EMBL/GenBank/DDBJ whole genome shotgun (WGS) entry which is preliminary data.</text>
</comment>